<feature type="transmembrane region" description="Helical" evidence="8">
    <location>
        <begin position="350"/>
        <end position="368"/>
    </location>
</feature>
<dbReference type="RefSeq" id="WP_348863878.1">
    <property type="nucleotide sequence ID" value="NZ_JBEAAL010000018.1"/>
</dbReference>
<keyword evidence="11" id="KW-1185">Reference proteome</keyword>
<dbReference type="InterPro" id="IPR047817">
    <property type="entry name" value="ABC2_TM_bact-type"/>
</dbReference>
<evidence type="ECO:0000256" key="2">
    <source>
        <dbReference type="ARBA" id="ARBA00007783"/>
    </source>
</evidence>
<evidence type="ECO:0000256" key="6">
    <source>
        <dbReference type="ARBA" id="ARBA00022989"/>
    </source>
</evidence>
<organism evidence="10 11">
    <name type="scientific">Neorhizobium phenanthreniclasticum</name>
    <dbReference type="NCBI Taxonomy" id="3157917"/>
    <lineage>
        <taxon>Bacteria</taxon>
        <taxon>Pseudomonadati</taxon>
        <taxon>Pseudomonadota</taxon>
        <taxon>Alphaproteobacteria</taxon>
        <taxon>Hyphomicrobiales</taxon>
        <taxon>Rhizobiaceae</taxon>
        <taxon>Rhizobium/Agrobacterium group</taxon>
        <taxon>Neorhizobium</taxon>
    </lineage>
</organism>
<proteinExistence type="inferred from homology"/>
<evidence type="ECO:0000256" key="1">
    <source>
        <dbReference type="ARBA" id="ARBA00004651"/>
    </source>
</evidence>
<feature type="transmembrane region" description="Helical" evidence="8">
    <location>
        <begin position="24"/>
        <end position="42"/>
    </location>
</feature>
<dbReference type="Gene3D" id="3.40.1710.10">
    <property type="entry name" value="abc type-2 transporter like domain"/>
    <property type="match status" value="1"/>
</dbReference>
<evidence type="ECO:0000256" key="5">
    <source>
        <dbReference type="ARBA" id="ARBA00022692"/>
    </source>
</evidence>
<evidence type="ECO:0000256" key="3">
    <source>
        <dbReference type="ARBA" id="ARBA00022448"/>
    </source>
</evidence>
<evidence type="ECO:0000259" key="9">
    <source>
        <dbReference type="PROSITE" id="PS51012"/>
    </source>
</evidence>
<evidence type="ECO:0000313" key="11">
    <source>
        <dbReference type="Proteomes" id="UP001496627"/>
    </source>
</evidence>
<sequence>MSMVSPSTVFWLGTKELRTLSKDLMMILFIVWSFGFSVYTQASGGGETVNNAAIAFVDEDQSRLSRAMAEQFSQPYFQSVETISASDIDRAMDEGHYTFILVIPPGFEKDTIRGRDTELQLLVDATASQQAGLGASYIQNYVSDVISRYRNDYEETTGLSSDLVIRRAFNPNGTQAWFRAIAGLADQLSMLVIILTGAALLRERERGTIEHLLVMPITAFEIALAKVWSNGLVIIVAFVCSLLFVIEGALDVPIAGSRALLLLGTIIYVFAASAIGIFLGTLARTMAQFALLMIMAVMPMMMLSGGMSPVESQPQWVQYLTWFLPSRHYISFMQAIVYRGADFTIVWKEFATVLMMGVTFLAASLLLFRRSIVAAR</sequence>
<name>A0ABV0M6C9_9HYPH</name>
<dbReference type="PROSITE" id="PS51012">
    <property type="entry name" value="ABC_TM2"/>
    <property type="match status" value="1"/>
</dbReference>
<evidence type="ECO:0000256" key="8">
    <source>
        <dbReference type="SAM" id="Phobius"/>
    </source>
</evidence>
<feature type="transmembrane region" description="Helical" evidence="8">
    <location>
        <begin position="231"/>
        <end position="252"/>
    </location>
</feature>
<comment type="subcellular location">
    <subcellularLocation>
        <location evidence="1">Cell membrane</location>
        <topology evidence="1">Multi-pass membrane protein</topology>
    </subcellularLocation>
</comment>
<feature type="domain" description="ABC transmembrane type-2" evidence="9">
    <location>
        <begin position="135"/>
        <end position="371"/>
    </location>
</feature>
<protein>
    <submittedName>
        <fullName evidence="10">ABC transporter permease</fullName>
    </submittedName>
</protein>
<keyword evidence="7 8" id="KW-0472">Membrane</keyword>
<gene>
    <name evidence="10" type="ORF">ABK249_21020</name>
</gene>
<dbReference type="InterPro" id="IPR013525">
    <property type="entry name" value="ABC2_TM"/>
</dbReference>
<feature type="transmembrane region" description="Helical" evidence="8">
    <location>
        <begin position="286"/>
        <end position="307"/>
    </location>
</feature>
<evidence type="ECO:0000256" key="7">
    <source>
        <dbReference type="ARBA" id="ARBA00023136"/>
    </source>
</evidence>
<dbReference type="Pfam" id="PF12698">
    <property type="entry name" value="ABC2_membrane_3"/>
    <property type="match status" value="1"/>
</dbReference>
<dbReference type="PANTHER" id="PTHR30294:SF47">
    <property type="entry name" value="INNER MEMBRANE TRANSPORT PERMEASE YHHJ"/>
    <property type="match status" value="1"/>
</dbReference>
<comment type="caution">
    <text evidence="10">The sequence shown here is derived from an EMBL/GenBank/DDBJ whole genome shotgun (WGS) entry which is preliminary data.</text>
</comment>
<keyword evidence="4" id="KW-1003">Cell membrane</keyword>
<keyword evidence="3" id="KW-0813">Transport</keyword>
<comment type="similarity">
    <text evidence="2">Belongs to the ABC-2 integral membrane protein family.</text>
</comment>
<dbReference type="Proteomes" id="UP001496627">
    <property type="component" value="Unassembled WGS sequence"/>
</dbReference>
<evidence type="ECO:0000313" key="10">
    <source>
        <dbReference type="EMBL" id="MEQ1407411.1"/>
    </source>
</evidence>
<reference evidence="10 11" key="1">
    <citation type="submission" date="2024-05" db="EMBL/GenBank/DDBJ databases">
        <title>Neorhizobium sp. Rsf11, a plant growth promoting and heavy metal resistant PAH-degrader.</title>
        <authorList>
            <person name="Golubev S.N."/>
            <person name="Muratova A.Y."/>
            <person name="Markelova M.I."/>
        </authorList>
    </citation>
    <scope>NUCLEOTIDE SEQUENCE [LARGE SCALE GENOMIC DNA]</scope>
    <source>
        <strain evidence="10 11">Rsf11</strain>
    </source>
</reference>
<dbReference type="EMBL" id="JBEAAL010000018">
    <property type="protein sequence ID" value="MEQ1407411.1"/>
    <property type="molecule type" value="Genomic_DNA"/>
</dbReference>
<keyword evidence="6 8" id="KW-1133">Transmembrane helix</keyword>
<evidence type="ECO:0000256" key="4">
    <source>
        <dbReference type="ARBA" id="ARBA00022475"/>
    </source>
</evidence>
<keyword evidence="5 8" id="KW-0812">Transmembrane</keyword>
<accession>A0ABV0M6C9</accession>
<dbReference type="InterPro" id="IPR051449">
    <property type="entry name" value="ABC-2_transporter_component"/>
</dbReference>
<dbReference type="PANTHER" id="PTHR30294">
    <property type="entry name" value="MEMBRANE COMPONENT OF ABC TRANSPORTER YHHJ-RELATED"/>
    <property type="match status" value="1"/>
</dbReference>
<feature type="transmembrane region" description="Helical" evidence="8">
    <location>
        <begin position="259"/>
        <end position="280"/>
    </location>
</feature>